<feature type="domain" description="NUMOD4" evidence="1">
    <location>
        <begin position="2"/>
        <end position="48"/>
    </location>
</feature>
<gene>
    <name evidence="3" type="ORF">FLAPJACK_214</name>
</gene>
<reference evidence="4" key="1">
    <citation type="submission" date="2017-04" db="EMBL/GenBank/DDBJ databases">
        <authorList>
            <person name="Abille Z."/>
            <person name="Afsharjavan R."/>
            <person name="Alms C.E."/>
            <person name="Anil A."/>
            <person name="Azuma E.A."/>
            <person name="Boateng D."/>
            <person name="Bowden K.V."/>
            <person name="Bui Q."/>
            <person name="Callaghan K.D."/>
            <person name="Canova P.N."/>
            <person name="Carter A.-G.V."/>
            <person name="Carty B."/>
            <person name="Choudhary A."/>
            <person name="Chugh K."/>
            <person name="Clark C.B."/>
            <person name="Clark J."/>
            <person name="Cortez R."/>
            <person name="Dalwadi R.M."/>
            <person name="Daou G."/>
            <person name="Das M."/>
            <person name="Dasari S."/>
            <person name="Davis E.H."/>
            <person name="Defreitas N."/>
            <person name="Demirji J."/>
            <person name="Endres C."/>
            <person name="Fakhar S."/>
            <person name="Feeley N."/>
            <person name="Flores D.C."/>
            <person name="Fowler A.R."/>
            <person name="George T."/>
            <person name="Greis H.L."/>
            <person name="Groleau D.L."/>
            <person name="Gulati J.K."/>
            <person name="Guzman W."/>
            <person name="Hallworth A.N."/>
            <person name="Hariri A."/>
            <person name="Haya V.N."/>
            <person name="Hoffman A.K."/>
            <person name="Horne B."/>
            <person name="Howard T."/>
            <person name="Iglesia A.J."/>
            <person name="Ijezie O.D."/>
            <person name="Incognito N.A."/>
            <person name="Inen J.A."/>
            <person name="Jaiswal A."/>
            <person name="Jezek R.A."/>
            <person name="Kawa A.C."/>
            <person name="Khan F."/>
            <person name="Khin A.C."/>
            <person name="Knapo J."/>
            <person name="Kong A.S."/>
            <person name="Le B.Q."/>
            <person name="Le Q.M."/>
            <person name="Le T.-H.M."/>
            <person name="Lee M."/>
            <person name="Lockwood J.L."/>
            <person name="Loto-Rojas G.S."/>
            <person name="Mantzavinos A."/>
            <person name="Martinez D.R."/>
            <person name="Meadows A.R."/>
            <person name="Mehr S."/>
            <person name="Mellon M.N."/>
            <person name="Memon S."/>
            <person name="Miller B."/>
            <person name="Min S."/>
            <person name="Mitchell L.M."/>
            <person name="Mohamed I.R."/>
            <person name="Mohammed F.O."/>
            <person name="More S."/>
            <person name="Muntaha S."/>
            <person name="Nadeem I."/>
            <person name="Ndjeumen-Njinguet A.S."/>
            <person name="Ng P."/>
            <person name="Ngu V.E."/>
            <person name="Nguyen B.N."/>
            <person name="OHern C.T."/>
            <person name="Oboh U.S."/>
            <person name="Pagano C.W."/>
            <person name="Panakal P.R."/>
            <person name="Park D.A."/>
            <person name="Parsana D."/>
            <person name="Patel P."/>
            <person name="Patel V.S."/>
            <person name="Patwardhan V.M."/>
            <person name="Pawar S.D."/>
            <person name="Payne V.R."/>
            <person name="Petricel I.M."/>
            <person name="Phillips C."/>
            <person name="Puglisi K.M."/>
            <person name="Ramaprasad G."/>
            <person name="Raza A.S."/>
            <person name="Rivera-Oven A.G."/>
            <person name="Robins E."/>
            <person name="Roeun D.C."/>
            <person name="Rostovtseva N."/>
            <person name="Sadat M."/>
            <person name="Seas A."/>
            <person name="So E.J."/>
            <person name="Sogbesan C."/>
            <person name="Strumsky L.A."/>
            <person name="Sun J.L."/>
            <person name="Sutherland H.J."/>
            <person name="Tchakounte I."/>
            <person name="Tewell J.R."/>
            <person name="Thapa D.J."/>
            <person name="Tkach Y."/>
            <person name="Tran C.D."/>
            <person name="Tran V."/>
            <person name="Vithayathil T."/>
            <person name="Vivekanandan A."/>
            <person name="Wang S.R."/>
            <person name="White E."/>
            <person name="Yang A.L."/>
            <person name="Ye D.T."/>
            <person name="Yirenkyi M."/>
            <person name="Zarb J.S."/>
            <person name="Zhang S."/>
            <person name="Zhou M.T."/>
            <person name="Cao A."/>
            <person name="Nguyen K.M."/>
            <person name="Patel K."/>
            <person name="Patel P."/>
            <person name="Pennington E."/>
            <person name="Sendze O."/>
            <person name="Zahangir S."/>
            <person name="Correa-Mendez M."/>
            <person name="Fabian M.F."/>
            <person name="Liu S."/>
            <person name="Jethmalani Y."/>
            <person name="Nunn R."/>
            <person name="Prakash A."/>
            <person name="Louise T."/>
            <person name="Russell D.A."/>
            <person name="Hatfull G.F."/>
            <person name="Erill I."/>
            <person name="Caruso S.M."/>
        </authorList>
    </citation>
    <scope>NUCLEOTIDE SEQUENCE [LARGE SCALE GENOMIC DNA]</scope>
</reference>
<dbReference type="InterPro" id="IPR010902">
    <property type="entry name" value="NUMOD4"/>
</dbReference>
<accession>A0A1X9SGG1</accession>
<sequence length="181" mass="20551">MEKWVSLKGVIKEEGDYSVSDKGRIRNNQTGIIRKLTNHKSGYHTITIQRSTYYIHRLVATCFIPNPAGLKVINHLDGNKRNNDKDNLVWTSASDNIIHAIETGLQVHRKGESHYSTSLTEGDVIDIKKRLINKEKGRDIAKDYNVTHTVISNIKTGRTWCHVKVDGFVPKYSKNPQRVSG</sequence>
<dbReference type="Pfam" id="PF13392">
    <property type="entry name" value="HNH_3"/>
    <property type="match status" value="1"/>
</dbReference>
<dbReference type="InterPro" id="IPR003615">
    <property type="entry name" value="HNH_nuc"/>
</dbReference>
<dbReference type="EMBL" id="KY888882">
    <property type="protein sequence ID" value="ARQ95139.1"/>
    <property type="molecule type" value="Genomic_DNA"/>
</dbReference>
<organism evidence="3 4">
    <name type="scientific">Bacillus phage Flapjack</name>
    <dbReference type="NCBI Taxonomy" id="1983465"/>
    <lineage>
        <taxon>Viruses</taxon>
        <taxon>Duplodnaviria</taxon>
        <taxon>Heunggongvirae</taxon>
        <taxon>Uroviricota</taxon>
        <taxon>Caudoviricetes</taxon>
        <taxon>Herelleviridae</taxon>
        <taxon>Bastillevirinae</taxon>
        <taxon>Bequatrovirus</taxon>
        <taxon>Bequatrovirus spock</taxon>
    </lineage>
</organism>
<dbReference type="InterPro" id="IPR044925">
    <property type="entry name" value="His-Me_finger_sf"/>
</dbReference>
<evidence type="ECO:0000313" key="3">
    <source>
        <dbReference type="EMBL" id="ARQ95139.1"/>
    </source>
</evidence>
<evidence type="ECO:0008006" key="5">
    <source>
        <dbReference type="Google" id="ProtNLM"/>
    </source>
</evidence>
<feature type="domain" description="HNH nuclease" evidence="2">
    <location>
        <begin position="53"/>
        <end position="96"/>
    </location>
</feature>
<proteinExistence type="predicted"/>
<name>A0A1X9SGG1_9CAUD</name>
<dbReference type="Pfam" id="PF07463">
    <property type="entry name" value="NUMOD4"/>
    <property type="match status" value="1"/>
</dbReference>
<evidence type="ECO:0000313" key="4">
    <source>
        <dbReference type="Proteomes" id="UP000222741"/>
    </source>
</evidence>
<protein>
    <recommendedName>
        <fullName evidence="5">HNH endonuclease</fullName>
    </recommendedName>
</protein>
<evidence type="ECO:0000259" key="2">
    <source>
        <dbReference type="Pfam" id="PF13392"/>
    </source>
</evidence>
<evidence type="ECO:0000259" key="1">
    <source>
        <dbReference type="Pfam" id="PF07463"/>
    </source>
</evidence>
<dbReference type="GO" id="GO:0016788">
    <property type="term" value="F:hydrolase activity, acting on ester bonds"/>
    <property type="evidence" value="ECO:0007669"/>
    <property type="project" value="InterPro"/>
</dbReference>
<dbReference type="SUPFAM" id="SSF54060">
    <property type="entry name" value="His-Me finger endonucleases"/>
    <property type="match status" value="1"/>
</dbReference>
<dbReference type="Proteomes" id="UP000222741">
    <property type="component" value="Segment"/>
</dbReference>
<dbReference type="Gene3D" id="3.90.75.20">
    <property type="match status" value="1"/>
</dbReference>